<proteinExistence type="predicted"/>
<dbReference type="AlphaFoldDB" id="L9X2H2"/>
<evidence type="ECO:0000313" key="1">
    <source>
        <dbReference type="EMBL" id="ELY54788.1"/>
    </source>
</evidence>
<dbReference type="SUPFAM" id="SSF46785">
    <property type="entry name" value="Winged helix' DNA-binding domain"/>
    <property type="match status" value="1"/>
</dbReference>
<keyword evidence="2" id="KW-1185">Reference proteome</keyword>
<accession>L9X2H2</accession>
<dbReference type="InterPro" id="IPR036388">
    <property type="entry name" value="WH-like_DNA-bd_sf"/>
</dbReference>
<name>L9X2H2_9EURY</name>
<dbReference type="Gene3D" id="1.10.10.10">
    <property type="entry name" value="Winged helix-like DNA-binding domain superfamily/Winged helix DNA-binding domain"/>
    <property type="match status" value="1"/>
</dbReference>
<gene>
    <name evidence="1" type="ORF">C491_17964</name>
</gene>
<comment type="caution">
    <text evidence="1">The sequence shown here is derived from an EMBL/GenBank/DDBJ whole genome shotgun (WGS) entry which is preliminary data.</text>
</comment>
<reference evidence="1 2" key="1">
    <citation type="journal article" date="2014" name="PLoS Genet.">
        <title>Phylogenetically driven sequencing of extremely halophilic archaea reveals strategies for static and dynamic osmo-response.</title>
        <authorList>
            <person name="Becker E.A."/>
            <person name="Seitzer P.M."/>
            <person name="Tritt A."/>
            <person name="Larsen D."/>
            <person name="Krusor M."/>
            <person name="Yao A.I."/>
            <person name="Wu D."/>
            <person name="Madern D."/>
            <person name="Eisen J.A."/>
            <person name="Darling A.E."/>
            <person name="Facciotti M.T."/>
        </authorList>
    </citation>
    <scope>NUCLEOTIDE SEQUENCE [LARGE SCALE GENOMIC DNA]</scope>
    <source>
        <strain evidence="1 2">DSM 10524</strain>
    </source>
</reference>
<evidence type="ECO:0000313" key="2">
    <source>
        <dbReference type="Proteomes" id="UP000011688"/>
    </source>
</evidence>
<dbReference type="eggNOG" id="arCOG02776">
    <property type="taxonomic scope" value="Archaea"/>
</dbReference>
<dbReference type="EMBL" id="AOIB01000035">
    <property type="protein sequence ID" value="ELY54788.1"/>
    <property type="molecule type" value="Genomic_DNA"/>
</dbReference>
<organism evidence="1 2">
    <name type="scientific">Natronococcus amylolyticus DSM 10524</name>
    <dbReference type="NCBI Taxonomy" id="1227497"/>
    <lineage>
        <taxon>Archaea</taxon>
        <taxon>Methanobacteriati</taxon>
        <taxon>Methanobacteriota</taxon>
        <taxon>Stenosarchaea group</taxon>
        <taxon>Halobacteria</taxon>
        <taxon>Halobacteriales</taxon>
        <taxon>Natrialbaceae</taxon>
        <taxon>Natronococcus</taxon>
    </lineage>
</organism>
<dbReference type="Proteomes" id="UP000011688">
    <property type="component" value="Unassembled WGS sequence"/>
</dbReference>
<dbReference type="OrthoDB" id="240032at2157"/>
<protein>
    <submittedName>
        <fullName evidence="1">Uncharacterized protein</fullName>
    </submittedName>
</protein>
<dbReference type="InterPro" id="IPR036390">
    <property type="entry name" value="WH_DNA-bd_sf"/>
</dbReference>
<sequence>MGRTGEGASPIENPFVAGSTAERLYELLDRTNGARTAAELAARADRDRGAVRETLESFAALGIVTERRGPPSTYERNDRRFPRSEDGAAVLARERSLEELEARMDVLVDRVWRYQRRYDAETPLGVDGRTVDITPAALADWETARAELQRCERARRLRLREMVSGVESEEQR</sequence>